<name>A0A9E6XUN5_9ACTN</name>
<dbReference type="KEGG" id="sbae:DSM104329_01199"/>
<dbReference type="InterPro" id="IPR025997">
    <property type="entry name" value="SBP_2_dom"/>
</dbReference>
<gene>
    <name evidence="2" type="ORF">DSM104329_01199</name>
</gene>
<evidence type="ECO:0000313" key="3">
    <source>
        <dbReference type="Proteomes" id="UP001162834"/>
    </source>
</evidence>
<evidence type="ECO:0000313" key="2">
    <source>
        <dbReference type="EMBL" id="UGS34817.1"/>
    </source>
</evidence>
<organism evidence="2 3">
    <name type="scientific">Capillimicrobium parvum</name>
    <dbReference type="NCBI Taxonomy" id="2884022"/>
    <lineage>
        <taxon>Bacteria</taxon>
        <taxon>Bacillati</taxon>
        <taxon>Actinomycetota</taxon>
        <taxon>Thermoleophilia</taxon>
        <taxon>Solirubrobacterales</taxon>
        <taxon>Capillimicrobiaceae</taxon>
        <taxon>Capillimicrobium</taxon>
    </lineage>
</organism>
<dbReference type="EMBL" id="CP087164">
    <property type="protein sequence ID" value="UGS34817.1"/>
    <property type="molecule type" value="Genomic_DNA"/>
</dbReference>
<dbReference type="Pfam" id="PF13407">
    <property type="entry name" value="Peripla_BP_4"/>
    <property type="match status" value="1"/>
</dbReference>
<dbReference type="SUPFAM" id="SSF53822">
    <property type="entry name" value="Periplasmic binding protein-like I"/>
    <property type="match status" value="1"/>
</dbReference>
<feature type="domain" description="Periplasmic binding protein" evidence="1">
    <location>
        <begin position="164"/>
        <end position="378"/>
    </location>
</feature>
<dbReference type="Gene3D" id="3.40.50.2300">
    <property type="match status" value="2"/>
</dbReference>
<evidence type="ECO:0000259" key="1">
    <source>
        <dbReference type="Pfam" id="PF13407"/>
    </source>
</evidence>
<keyword evidence="3" id="KW-1185">Reference proteome</keyword>
<dbReference type="InterPro" id="IPR028082">
    <property type="entry name" value="Peripla_BP_I"/>
</dbReference>
<dbReference type="AlphaFoldDB" id="A0A9E6XUN5"/>
<reference evidence="2" key="1">
    <citation type="journal article" date="2022" name="Int. J. Syst. Evol. Microbiol.">
        <title>Pseudomonas aegrilactucae sp. nov. and Pseudomonas morbosilactucae sp. nov., pathogens causing bacterial rot of lettuce in Japan.</title>
        <authorList>
            <person name="Sawada H."/>
            <person name="Fujikawa T."/>
            <person name="Satou M."/>
        </authorList>
    </citation>
    <scope>NUCLEOTIDE SEQUENCE</scope>
    <source>
        <strain evidence="2">0166_1</strain>
    </source>
</reference>
<accession>A0A9E6XUN5</accession>
<protein>
    <recommendedName>
        <fullName evidence="1">Periplasmic binding protein domain-containing protein</fullName>
    </recommendedName>
</protein>
<dbReference type="Proteomes" id="UP001162834">
    <property type="component" value="Chromosome"/>
</dbReference>
<sequence length="460" mass="47512">MRFEGSGAGGGRLWSAPVRALSVAAVLGALALVGTACGSSGDGGSTSAGTTAAASTAAADTTAADTTASTTSGDTAAAGTVGVDASQLASESEVQSLMDEAFGGGVTVNDLPPIAQEAYKMYAKPITSEEKKVIERCLTTSGVCDLGKTNPEAKLAVAESEDTDNPYYKSVRAVYLLQALREPTVKSVNFTQASFKVPAALSNFRSHISQGADVIVGAFDLGDVMLPVVKQAAAKGIPVWSSTQTIPSAKYDGTDLAGDTLTDLCAYGKTMGEIALKSGKNIAMYTGTPGNTYAPQWQECAKQAIKDGGGTITTNGTTNWTPQGEQQAAAALAAKGLPDAIIYDYAPEAFIRKFLQLGKTPPTMVGGSQTMGSVGAWLDAKKKGKDFKSYIAASEITFAVPSLHAAVATKNGIDVEKRIKLPQPVVPVQDVVKYYSPDFPAGANFGSGLPKDILQYSFSH</sequence>
<proteinExistence type="predicted"/>